<keyword evidence="1" id="KW-0472">Membrane</keyword>
<dbReference type="Pfam" id="PF17957">
    <property type="entry name" value="Big_7"/>
    <property type="match status" value="1"/>
</dbReference>
<organism evidence="2 3">
    <name type="scientific">Candidatus Curtissbacteria bacterium RBG_13_35_7</name>
    <dbReference type="NCBI Taxonomy" id="1797705"/>
    <lineage>
        <taxon>Bacteria</taxon>
        <taxon>Candidatus Curtissiibacteriota</taxon>
    </lineage>
</organism>
<evidence type="ECO:0008006" key="4">
    <source>
        <dbReference type="Google" id="ProtNLM"/>
    </source>
</evidence>
<evidence type="ECO:0000313" key="2">
    <source>
        <dbReference type="EMBL" id="OGD85337.1"/>
    </source>
</evidence>
<name>A0A1F5G0H1_9BACT</name>
<comment type="caution">
    <text evidence="2">The sequence shown here is derived from an EMBL/GenBank/DDBJ whole genome shotgun (WGS) entry which is preliminary data.</text>
</comment>
<dbReference type="Gene3D" id="2.60.40.10">
    <property type="entry name" value="Immunoglobulins"/>
    <property type="match status" value="1"/>
</dbReference>
<proteinExistence type="predicted"/>
<evidence type="ECO:0000256" key="1">
    <source>
        <dbReference type="SAM" id="Phobius"/>
    </source>
</evidence>
<accession>A0A1F5G0H1</accession>
<dbReference type="AlphaFoldDB" id="A0A1F5G0H1"/>
<reference evidence="2 3" key="1">
    <citation type="journal article" date="2016" name="Nat. Commun.">
        <title>Thousands of microbial genomes shed light on interconnected biogeochemical processes in an aquifer system.</title>
        <authorList>
            <person name="Anantharaman K."/>
            <person name="Brown C.T."/>
            <person name="Hug L.A."/>
            <person name="Sharon I."/>
            <person name="Castelle C.J."/>
            <person name="Probst A.J."/>
            <person name="Thomas B.C."/>
            <person name="Singh A."/>
            <person name="Wilkins M.J."/>
            <person name="Karaoz U."/>
            <person name="Brodie E.L."/>
            <person name="Williams K.H."/>
            <person name="Hubbard S.S."/>
            <person name="Banfield J.F."/>
        </authorList>
    </citation>
    <scope>NUCLEOTIDE SEQUENCE [LARGE SCALE GENOMIC DNA]</scope>
</reference>
<dbReference type="InterPro" id="IPR013783">
    <property type="entry name" value="Ig-like_fold"/>
</dbReference>
<keyword evidence="1" id="KW-0812">Transmembrane</keyword>
<dbReference type="Proteomes" id="UP000176317">
    <property type="component" value="Unassembled WGS sequence"/>
</dbReference>
<dbReference type="EMBL" id="MFAT01000071">
    <property type="protein sequence ID" value="OGD85337.1"/>
    <property type="molecule type" value="Genomic_DNA"/>
</dbReference>
<keyword evidence="1" id="KW-1133">Transmembrane helix</keyword>
<evidence type="ECO:0000313" key="3">
    <source>
        <dbReference type="Proteomes" id="UP000176317"/>
    </source>
</evidence>
<gene>
    <name evidence="2" type="ORF">A2164_04570</name>
</gene>
<feature type="transmembrane region" description="Helical" evidence="1">
    <location>
        <begin position="20"/>
        <end position="40"/>
    </location>
</feature>
<protein>
    <recommendedName>
        <fullName evidence="4">Bacterial spore germination immunoglobulin-like domain-containing protein</fullName>
    </recommendedName>
</protein>
<sequence length="160" mass="17854">MSEIKEKRGPIEKTEKGWPINPIGMAALIIFGIIIILLIIRPLLSQKTTIIQQDQQQVSEGGKITSPQAGDIVRDSTLTINLSVDNPDNVKEVEFWAKTYADGKWQSIGKITKSPFQLDWQIPASFQNKAIAITSHIYTKDDQVIKDPGGWREGIIILSN</sequence>